<feature type="transmembrane region" description="Helical" evidence="8">
    <location>
        <begin position="88"/>
        <end position="106"/>
    </location>
</feature>
<name>A0AAD9VJY9_9HYME</name>
<organism evidence="10 11">
    <name type="scientific">Odynerus spinipes</name>
    <dbReference type="NCBI Taxonomy" id="1348599"/>
    <lineage>
        <taxon>Eukaryota</taxon>
        <taxon>Metazoa</taxon>
        <taxon>Ecdysozoa</taxon>
        <taxon>Arthropoda</taxon>
        <taxon>Hexapoda</taxon>
        <taxon>Insecta</taxon>
        <taxon>Pterygota</taxon>
        <taxon>Neoptera</taxon>
        <taxon>Endopterygota</taxon>
        <taxon>Hymenoptera</taxon>
        <taxon>Apocrita</taxon>
        <taxon>Aculeata</taxon>
        <taxon>Vespoidea</taxon>
        <taxon>Vespidae</taxon>
        <taxon>Eumeninae</taxon>
        <taxon>Odynerus</taxon>
    </lineage>
</organism>
<dbReference type="PROSITE" id="PS00217">
    <property type="entry name" value="SUGAR_TRANSPORT_2"/>
    <property type="match status" value="1"/>
</dbReference>
<dbReference type="SUPFAM" id="SSF103473">
    <property type="entry name" value="MFS general substrate transporter"/>
    <property type="match status" value="1"/>
</dbReference>
<evidence type="ECO:0000313" key="10">
    <source>
        <dbReference type="EMBL" id="KAK2577294.1"/>
    </source>
</evidence>
<accession>A0AAD9VJY9</accession>
<feature type="transmembrane region" description="Helical" evidence="8">
    <location>
        <begin position="321"/>
        <end position="343"/>
    </location>
</feature>
<keyword evidence="4" id="KW-0762">Sugar transport</keyword>
<feature type="transmembrane region" description="Helical" evidence="8">
    <location>
        <begin position="112"/>
        <end position="135"/>
    </location>
</feature>
<feature type="transmembrane region" description="Helical" evidence="8">
    <location>
        <begin position="424"/>
        <end position="442"/>
    </location>
</feature>
<dbReference type="PANTHER" id="PTHR48021">
    <property type="match status" value="1"/>
</dbReference>
<dbReference type="EMBL" id="JAIFRP010004357">
    <property type="protein sequence ID" value="KAK2577294.1"/>
    <property type="molecule type" value="Genomic_DNA"/>
</dbReference>
<dbReference type="InterPro" id="IPR036259">
    <property type="entry name" value="MFS_trans_sf"/>
</dbReference>
<sequence length="477" mass="52768">MTAEPRKSETKNVTWPQWVGGVGVSLLLLQLGLMAAWTSPYVARLLSGESIITITTDEASWIVSLLNLGRLFGAFIGAFCVNYTGSKTSIMISSIPMSLHWFFYIIANNVMWLYLARFLGGMGMGMCYSCFSLYLGEIADPKIRGALVTLGITGTSSGNLIISIMGAYLSLWVSSLINLSLSLILMALFIWLPDTPHYLVQKKDEEKARKAILWYHRNCNVEAEYTTLKKFIESCNTGSTIQGLKEFKVPQIRKAMMVTIMLFLFAQMCGLNNILFYMETILRSAQVTVIEPSIIVIITMSSGIVASLVSMTLIDSFGRKFLMCFSCTIVSIALIGLGTQFQLLESGVDPAVIQWLPIVSVILFQVAAFAGLLAVPSAVVGEIFPPSVKCVAASISSIAAALFSFISASTYQVFVNLMTEKYTFWMYSVLLIIAIPSTLIFLPETKGKSLQEIQDYLMKRRVTEVKTERVEEGVTRY</sequence>
<dbReference type="AlphaFoldDB" id="A0AAD9VJY9"/>
<dbReference type="GO" id="GO:0022857">
    <property type="term" value="F:transmembrane transporter activity"/>
    <property type="evidence" value="ECO:0007669"/>
    <property type="project" value="InterPro"/>
</dbReference>
<evidence type="ECO:0000259" key="9">
    <source>
        <dbReference type="PROSITE" id="PS50850"/>
    </source>
</evidence>
<dbReference type="InterPro" id="IPR005829">
    <property type="entry name" value="Sugar_transporter_CS"/>
</dbReference>
<evidence type="ECO:0000256" key="4">
    <source>
        <dbReference type="ARBA" id="ARBA00022597"/>
    </source>
</evidence>
<keyword evidence="3" id="KW-1003">Cell membrane</keyword>
<keyword evidence="6 8" id="KW-1133">Transmembrane helix</keyword>
<gene>
    <name evidence="10" type="ORF">KPH14_003428</name>
</gene>
<protein>
    <recommendedName>
        <fullName evidence="9">Major facilitator superfamily (MFS) profile domain-containing protein</fullName>
    </recommendedName>
</protein>
<feature type="transmembrane region" description="Helical" evidence="8">
    <location>
        <begin position="147"/>
        <end position="169"/>
    </location>
</feature>
<feature type="transmembrane region" description="Helical" evidence="8">
    <location>
        <begin position="255"/>
        <end position="274"/>
    </location>
</feature>
<dbReference type="PANTHER" id="PTHR48021:SF1">
    <property type="entry name" value="GH07001P-RELATED"/>
    <property type="match status" value="1"/>
</dbReference>
<evidence type="ECO:0000256" key="7">
    <source>
        <dbReference type="ARBA" id="ARBA00023136"/>
    </source>
</evidence>
<feature type="transmembrane region" description="Helical" evidence="8">
    <location>
        <begin position="175"/>
        <end position="193"/>
    </location>
</feature>
<reference evidence="10" key="2">
    <citation type="journal article" date="2023" name="Commun. Biol.">
        <title>Intrasexual cuticular hydrocarbon dimorphism in a wasp sheds light on hydrocarbon biosynthesis genes in Hymenoptera.</title>
        <authorList>
            <person name="Moris V.C."/>
            <person name="Podsiadlowski L."/>
            <person name="Martin S."/>
            <person name="Oeyen J.P."/>
            <person name="Donath A."/>
            <person name="Petersen M."/>
            <person name="Wilbrandt J."/>
            <person name="Misof B."/>
            <person name="Liedtke D."/>
            <person name="Thamm M."/>
            <person name="Scheiner R."/>
            <person name="Schmitt T."/>
            <person name="Niehuis O."/>
        </authorList>
    </citation>
    <scope>NUCLEOTIDE SEQUENCE</scope>
    <source>
        <strain evidence="10">GBR_01_08_01A</strain>
    </source>
</reference>
<keyword evidence="11" id="KW-1185">Reference proteome</keyword>
<keyword evidence="2" id="KW-0813">Transport</keyword>
<dbReference type="GO" id="GO:0005886">
    <property type="term" value="C:plasma membrane"/>
    <property type="evidence" value="ECO:0007669"/>
    <property type="project" value="UniProtKB-SubCell"/>
</dbReference>
<evidence type="ECO:0000256" key="3">
    <source>
        <dbReference type="ARBA" id="ARBA00022475"/>
    </source>
</evidence>
<feature type="transmembrane region" description="Helical" evidence="8">
    <location>
        <begin position="355"/>
        <end position="379"/>
    </location>
</feature>
<feature type="transmembrane region" description="Helical" evidence="8">
    <location>
        <begin position="59"/>
        <end position="81"/>
    </location>
</feature>
<evidence type="ECO:0000256" key="5">
    <source>
        <dbReference type="ARBA" id="ARBA00022692"/>
    </source>
</evidence>
<evidence type="ECO:0000256" key="2">
    <source>
        <dbReference type="ARBA" id="ARBA00022448"/>
    </source>
</evidence>
<comment type="caution">
    <text evidence="10">The sequence shown here is derived from an EMBL/GenBank/DDBJ whole genome shotgun (WGS) entry which is preliminary data.</text>
</comment>
<dbReference type="Pfam" id="PF00083">
    <property type="entry name" value="Sugar_tr"/>
    <property type="match status" value="1"/>
</dbReference>
<evidence type="ECO:0000313" key="11">
    <source>
        <dbReference type="Proteomes" id="UP001258017"/>
    </source>
</evidence>
<keyword evidence="7 8" id="KW-0472">Membrane</keyword>
<feature type="transmembrane region" description="Helical" evidence="8">
    <location>
        <begin position="21"/>
        <end position="39"/>
    </location>
</feature>
<dbReference type="InterPro" id="IPR020846">
    <property type="entry name" value="MFS_dom"/>
</dbReference>
<feature type="transmembrane region" description="Helical" evidence="8">
    <location>
        <begin position="391"/>
        <end position="412"/>
    </location>
</feature>
<dbReference type="InterPro" id="IPR050549">
    <property type="entry name" value="MFS_Trehalose_Transporter"/>
</dbReference>
<comment type="subcellular location">
    <subcellularLocation>
        <location evidence="1">Cell membrane</location>
        <topology evidence="1">Multi-pass membrane protein</topology>
    </subcellularLocation>
</comment>
<feature type="domain" description="Major facilitator superfamily (MFS) profile" evidence="9">
    <location>
        <begin position="16"/>
        <end position="446"/>
    </location>
</feature>
<reference evidence="10" key="1">
    <citation type="submission" date="2021-08" db="EMBL/GenBank/DDBJ databases">
        <authorList>
            <person name="Misof B."/>
            <person name="Oliver O."/>
            <person name="Podsiadlowski L."/>
            <person name="Donath A."/>
            <person name="Peters R."/>
            <person name="Mayer C."/>
            <person name="Rust J."/>
            <person name="Gunkel S."/>
            <person name="Lesny P."/>
            <person name="Martin S."/>
            <person name="Oeyen J.P."/>
            <person name="Petersen M."/>
            <person name="Panagiotis P."/>
            <person name="Wilbrandt J."/>
            <person name="Tanja T."/>
        </authorList>
    </citation>
    <scope>NUCLEOTIDE SEQUENCE</scope>
    <source>
        <strain evidence="10">GBR_01_08_01A</strain>
        <tissue evidence="10">Thorax + abdomen</tissue>
    </source>
</reference>
<proteinExistence type="predicted"/>
<dbReference type="PROSITE" id="PS50850">
    <property type="entry name" value="MFS"/>
    <property type="match status" value="1"/>
</dbReference>
<evidence type="ECO:0000256" key="1">
    <source>
        <dbReference type="ARBA" id="ARBA00004651"/>
    </source>
</evidence>
<dbReference type="InterPro" id="IPR005828">
    <property type="entry name" value="MFS_sugar_transport-like"/>
</dbReference>
<evidence type="ECO:0000256" key="8">
    <source>
        <dbReference type="SAM" id="Phobius"/>
    </source>
</evidence>
<keyword evidence="5 8" id="KW-0812">Transmembrane</keyword>
<evidence type="ECO:0000256" key="6">
    <source>
        <dbReference type="ARBA" id="ARBA00022989"/>
    </source>
</evidence>
<feature type="transmembrane region" description="Helical" evidence="8">
    <location>
        <begin position="294"/>
        <end position="314"/>
    </location>
</feature>
<dbReference type="Proteomes" id="UP001258017">
    <property type="component" value="Unassembled WGS sequence"/>
</dbReference>
<dbReference type="Gene3D" id="1.20.1250.20">
    <property type="entry name" value="MFS general substrate transporter like domains"/>
    <property type="match status" value="1"/>
</dbReference>
<dbReference type="PROSITE" id="PS00216">
    <property type="entry name" value="SUGAR_TRANSPORT_1"/>
    <property type="match status" value="1"/>
</dbReference>
<dbReference type="FunFam" id="1.20.1250.20:FF:000218">
    <property type="entry name" value="facilitated trehalose transporter Tret1"/>
    <property type="match status" value="1"/>
</dbReference>